<dbReference type="EMBL" id="GBEZ01003140">
    <property type="protein sequence ID" value="JAC81976.1"/>
    <property type="molecule type" value="Transcribed_RNA"/>
</dbReference>
<evidence type="ECO:0000256" key="2">
    <source>
        <dbReference type="PROSITE-ProRule" id="PRU00252"/>
    </source>
</evidence>
<evidence type="ECO:0000313" key="5">
    <source>
        <dbReference type="EMBL" id="JAC74184.1"/>
    </source>
</evidence>
<dbReference type="GO" id="GO:0006264">
    <property type="term" value="P:mitochondrial DNA replication"/>
    <property type="evidence" value="ECO:0007669"/>
    <property type="project" value="TreeGrafter"/>
</dbReference>
<dbReference type="Pfam" id="PF00436">
    <property type="entry name" value="SSB"/>
    <property type="match status" value="1"/>
</dbReference>
<dbReference type="GO" id="GO:0003697">
    <property type="term" value="F:single-stranded DNA binding"/>
    <property type="evidence" value="ECO:0007669"/>
    <property type="project" value="InterPro"/>
</dbReference>
<keyword evidence="1 2" id="KW-0238">DNA-binding</keyword>
<protein>
    <submittedName>
        <fullName evidence="4">Single-strand DNA-binding protein</fullName>
    </submittedName>
</protein>
<dbReference type="NCBIfam" id="TIGR00621">
    <property type="entry name" value="ssb"/>
    <property type="match status" value="1"/>
</dbReference>
<dbReference type="InterPro" id="IPR012340">
    <property type="entry name" value="NA-bd_OB-fold"/>
</dbReference>
<gene>
    <name evidence="4" type="primary">SSB</name>
    <name evidence="4" type="ORF">TSPGSL018_14513</name>
    <name evidence="5" type="ORF">TSPGSL018_26664</name>
    <name evidence="6" type="ORF">TSPGSL018_6715</name>
</gene>
<name>A0A061R296_9CHLO</name>
<dbReference type="InterPro" id="IPR000424">
    <property type="entry name" value="Primosome_PriB/ssb"/>
</dbReference>
<evidence type="ECO:0000313" key="4">
    <source>
        <dbReference type="EMBL" id="JAC66083.1"/>
    </source>
</evidence>
<organism evidence="4">
    <name type="scientific">Tetraselmis sp. GSL018</name>
    <dbReference type="NCBI Taxonomy" id="582737"/>
    <lineage>
        <taxon>Eukaryota</taxon>
        <taxon>Viridiplantae</taxon>
        <taxon>Chlorophyta</taxon>
        <taxon>core chlorophytes</taxon>
        <taxon>Chlorodendrophyceae</taxon>
        <taxon>Chlorodendrales</taxon>
        <taxon>Chlorodendraceae</taxon>
        <taxon>Tetraselmis</taxon>
    </lineage>
</organism>
<accession>A0A061R296</accession>
<dbReference type="GO" id="GO:0042645">
    <property type="term" value="C:mitochondrial nucleoid"/>
    <property type="evidence" value="ECO:0007669"/>
    <property type="project" value="TreeGrafter"/>
</dbReference>
<feature type="region of interest" description="Disordered" evidence="3">
    <location>
        <begin position="206"/>
        <end position="237"/>
    </location>
</feature>
<dbReference type="PROSITE" id="PS50935">
    <property type="entry name" value="SSB"/>
    <property type="match status" value="1"/>
</dbReference>
<dbReference type="EMBL" id="GBEZ01020600">
    <property type="protein sequence ID" value="JAC66083.1"/>
    <property type="molecule type" value="Transcribed_RNA"/>
</dbReference>
<feature type="compositionally biased region" description="Polar residues" evidence="3">
    <location>
        <begin position="215"/>
        <end position="230"/>
    </location>
</feature>
<dbReference type="InterPro" id="IPR011344">
    <property type="entry name" value="ssDNA-bd"/>
</dbReference>
<dbReference type="PANTHER" id="PTHR10302:SF0">
    <property type="entry name" value="SINGLE-STRANDED DNA-BINDING PROTEIN, MITOCHONDRIAL"/>
    <property type="match status" value="1"/>
</dbReference>
<dbReference type="CDD" id="cd04496">
    <property type="entry name" value="SSB_OBF"/>
    <property type="match status" value="1"/>
</dbReference>
<dbReference type="PANTHER" id="PTHR10302">
    <property type="entry name" value="SINGLE-STRANDED DNA-BINDING PROTEIN"/>
    <property type="match status" value="1"/>
</dbReference>
<dbReference type="Gene3D" id="2.40.50.140">
    <property type="entry name" value="Nucleic acid-binding proteins"/>
    <property type="match status" value="1"/>
</dbReference>
<proteinExistence type="predicted"/>
<reference evidence="4" key="1">
    <citation type="submission" date="2014-05" db="EMBL/GenBank/DDBJ databases">
        <title>The transcriptome of the halophilic microalga Tetraselmis sp. GSL018 isolated from the Great Salt Lake, Utah.</title>
        <authorList>
            <person name="Jinkerson R.E."/>
            <person name="D'Adamo S."/>
            <person name="Posewitz M.C."/>
        </authorList>
    </citation>
    <scope>NUCLEOTIDE SEQUENCE</scope>
    <source>
        <strain evidence="4">GSL018</strain>
    </source>
</reference>
<dbReference type="AlphaFoldDB" id="A0A061R296"/>
<dbReference type="EMBL" id="GBEZ01011619">
    <property type="protein sequence ID" value="JAC74184.1"/>
    <property type="molecule type" value="Transcribed_RNA"/>
</dbReference>
<dbReference type="SUPFAM" id="SSF50249">
    <property type="entry name" value="Nucleic acid-binding proteins"/>
    <property type="match status" value="1"/>
</dbReference>
<evidence type="ECO:0000256" key="3">
    <source>
        <dbReference type="SAM" id="MobiDB-lite"/>
    </source>
</evidence>
<sequence length="313" mass="34125">MKLIKLASLSMSRAFANGSKLTLLHRGHQATVAWYVPAQPKMSASGIVRNALKLHWPAPLQTARLLLQPLGTGPALLPGFERSAARRGVSVSAASEESTAFEEVAWNPELVNSTYLLGRTGQDLEIRYLENGQIIGKVSLAVNTAHKDGPMWVNLEIWGPLAERVAAQIPKGTKVAIQGQLRISKWTDSSGKLRTSTSVAVNQLKTVRPMESAPGPSQSRQGAGTSSNSAAPKPGSSDLAERWQEYFENPSAYADFRQAKQEGKVSPRHPDFKHKQTKDALWIDSYGTPQWVKASLQKFDELQEEGGGDMAPF</sequence>
<evidence type="ECO:0000256" key="1">
    <source>
        <dbReference type="ARBA" id="ARBA00023125"/>
    </source>
</evidence>
<evidence type="ECO:0000313" key="6">
    <source>
        <dbReference type="EMBL" id="JAC81976.1"/>
    </source>
</evidence>